<feature type="compositionally biased region" description="Low complexity" evidence="1">
    <location>
        <begin position="93"/>
        <end position="110"/>
    </location>
</feature>
<feature type="compositionally biased region" description="Polar residues" evidence="1">
    <location>
        <begin position="79"/>
        <end position="92"/>
    </location>
</feature>
<comment type="caution">
    <text evidence="2">The sequence shown here is derived from an EMBL/GenBank/DDBJ whole genome shotgun (WGS) entry which is preliminary data.</text>
</comment>
<organism evidence="2 3">
    <name type="scientific">Naematelia encephala</name>
    <dbReference type="NCBI Taxonomy" id="71784"/>
    <lineage>
        <taxon>Eukaryota</taxon>
        <taxon>Fungi</taxon>
        <taxon>Dikarya</taxon>
        <taxon>Basidiomycota</taxon>
        <taxon>Agaricomycotina</taxon>
        <taxon>Tremellomycetes</taxon>
        <taxon>Tremellales</taxon>
        <taxon>Naemateliaceae</taxon>
        <taxon>Naematelia</taxon>
    </lineage>
</organism>
<protein>
    <submittedName>
        <fullName evidence="2">Uncharacterized protein</fullName>
    </submittedName>
</protein>
<feature type="region of interest" description="Disordered" evidence="1">
    <location>
        <begin position="78"/>
        <end position="204"/>
    </location>
</feature>
<accession>A0A1Y2B8Q1</accession>
<proteinExistence type="predicted"/>
<dbReference type="EMBL" id="MCFC01000017">
    <property type="protein sequence ID" value="ORY31076.1"/>
    <property type="molecule type" value="Genomic_DNA"/>
</dbReference>
<reference evidence="2 3" key="1">
    <citation type="submission" date="2016-07" db="EMBL/GenBank/DDBJ databases">
        <title>Pervasive Adenine N6-methylation of Active Genes in Fungi.</title>
        <authorList>
            <consortium name="DOE Joint Genome Institute"/>
            <person name="Mondo S.J."/>
            <person name="Dannebaum R.O."/>
            <person name="Kuo R.C."/>
            <person name="Labutti K."/>
            <person name="Haridas S."/>
            <person name="Kuo A."/>
            <person name="Salamov A."/>
            <person name="Ahrendt S.R."/>
            <person name="Lipzen A."/>
            <person name="Sullivan W."/>
            <person name="Andreopoulos W.B."/>
            <person name="Clum A."/>
            <person name="Lindquist E."/>
            <person name="Daum C."/>
            <person name="Ramamoorthy G.K."/>
            <person name="Gryganskyi A."/>
            <person name="Culley D."/>
            <person name="Magnuson J.K."/>
            <person name="James T.Y."/>
            <person name="O'Malley M.A."/>
            <person name="Stajich J.E."/>
            <person name="Spatafora J.W."/>
            <person name="Visel A."/>
            <person name="Grigoriev I.V."/>
        </authorList>
    </citation>
    <scope>NUCLEOTIDE SEQUENCE [LARGE SCALE GENOMIC DNA]</scope>
    <source>
        <strain evidence="2 3">68-887.2</strain>
    </source>
</reference>
<feature type="compositionally biased region" description="Low complexity" evidence="1">
    <location>
        <begin position="136"/>
        <end position="155"/>
    </location>
</feature>
<dbReference type="Proteomes" id="UP000193986">
    <property type="component" value="Unassembled WGS sequence"/>
</dbReference>
<name>A0A1Y2B8Q1_9TREE</name>
<keyword evidence="3" id="KW-1185">Reference proteome</keyword>
<evidence type="ECO:0000256" key="1">
    <source>
        <dbReference type="SAM" id="MobiDB-lite"/>
    </source>
</evidence>
<gene>
    <name evidence="2" type="ORF">BCR39DRAFT_504984</name>
</gene>
<evidence type="ECO:0000313" key="2">
    <source>
        <dbReference type="EMBL" id="ORY31076.1"/>
    </source>
</evidence>
<dbReference type="AlphaFoldDB" id="A0A1Y2B8Q1"/>
<dbReference type="InParanoid" id="A0A1Y2B8Q1"/>
<evidence type="ECO:0000313" key="3">
    <source>
        <dbReference type="Proteomes" id="UP000193986"/>
    </source>
</evidence>
<sequence length="303" mass="31505">MSNVDTAAAPRVVVASVEVDSAVAPAASDAPAAAVPAAVPAAPPAPVRLVAVSLTNLELPILSSRYNLRLTSHRFANLPRSTASPSVPSQIFSSPAPSLPASSRASPPVSVTGMAPGLLSPVEIQPPPLDGHRARSSTTSSSSSPISSGSSSGYSPPDPEAEKGQESDQDESGEATPSPVDKARFGKGKARARPSPSSTRRCRRGSLLNTVTPSIENAAIENAAKRVKTMSSRGYRLILGLSAACNVVEIAGTGTKTTWLFRQKLLEKEILAEARLKFDSVPLQRHNDVAQPNNLKLYGSAMS</sequence>